<organism evidence="1 2">
    <name type="scientific">Meloidogyne enterolobii</name>
    <name type="common">Root-knot nematode worm</name>
    <name type="synonym">Meloidogyne mayaguensis</name>
    <dbReference type="NCBI Taxonomy" id="390850"/>
    <lineage>
        <taxon>Eukaryota</taxon>
        <taxon>Metazoa</taxon>
        <taxon>Ecdysozoa</taxon>
        <taxon>Nematoda</taxon>
        <taxon>Chromadorea</taxon>
        <taxon>Rhabditida</taxon>
        <taxon>Tylenchina</taxon>
        <taxon>Tylenchomorpha</taxon>
        <taxon>Tylenchoidea</taxon>
        <taxon>Meloidogynidae</taxon>
        <taxon>Meloidogyninae</taxon>
        <taxon>Meloidogyne</taxon>
    </lineage>
</organism>
<dbReference type="EMBL" id="CAVMJV010000067">
    <property type="protein sequence ID" value="CAK5087627.1"/>
    <property type="molecule type" value="Genomic_DNA"/>
</dbReference>
<sequence length="370" mass="41902">MIVILGKIDQNIQTITSSRGKILNYLKSNYHEKCILIFKKCLVEQIMKNIEKNPQFAIERGIGISKKLDIELGLGVDEKDEAFDSLFLRTVTELSEVIAADINNRLVGITSEEVHNLMFDNDKYLNIAKMIATEQTRILKEKEKSKINVAVQHKTKPKINLNDNQNHKKLILGGNDRTILGGGKDRTIGKAIESVQPKFKAPQPKENPSFVYREYKGIPSVLNENTPKNANKFSQHEAGTSSQSPKKDKIVEKNKAPEPIPFTKAIANMNSDYVSVKRNQANPDVKIIKKSSPKQTSSDDSLDYYTADSNFDGDEEFENIEKSEAETKEKKNEEDWVHVAKKNNEEPSTSSYAVVMEEDNDDMEDDFFKV</sequence>
<proteinExistence type="predicted"/>
<gene>
    <name evidence="1" type="ORF">MENTE1834_LOCUS35235</name>
</gene>
<comment type="caution">
    <text evidence="1">The sequence shown here is derived from an EMBL/GenBank/DDBJ whole genome shotgun (WGS) entry which is preliminary data.</text>
</comment>
<protein>
    <submittedName>
        <fullName evidence="1">Uncharacterized protein</fullName>
    </submittedName>
</protein>
<evidence type="ECO:0000313" key="1">
    <source>
        <dbReference type="EMBL" id="CAK5087627.1"/>
    </source>
</evidence>
<accession>A0ACB1A839</accession>
<name>A0ACB1A839_MELEN</name>
<evidence type="ECO:0000313" key="2">
    <source>
        <dbReference type="Proteomes" id="UP001497535"/>
    </source>
</evidence>
<dbReference type="Proteomes" id="UP001497535">
    <property type="component" value="Unassembled WGS sequence"/>
</dbReference>
<reference evidence="1" key="1">
    <citation type="submission" date="2023-11" db="EMBL/GenBank/DDBJ databases">
        <authorList>
            <person name="Poullet M."/>
        </authorList>
    </citation>
    <scope>NUCLEOTIDE SEQUENCE</scope>
    <source>
        <strain evidence="1">E1834</strain>
    </source>
</reference>
<keyword evidence="2" id="KW-1185">Reference proteome</keyword>